<evidence type="ECO:0000313" key="2">
    <source>
        <dbReference type="EMBL" id="CAD5210582.1"/>
    </source>
</evidence>
<dbReference type="Proteomes" id="UP000614601">
    <property type="component" value="Unassembled WGS sequence"/>
</dbReference>
<keyword evidence="3" id="KW-1185">Reference proteome</keyword>
<evidence type="ECO:0000313" key="3">
    <source>
        <dbReference type="Proteomes" id="UP000614601"/>
    </source>
</evidence>
<dbReference type="Pfam" id="PF02594">
    <property type="entry name" value="DUF167"/>
    <property type="match status" value="1"/>
</dbReference>
<dbReference type="PANTHER" id="PTHR13420:SF7">
    <property type="entry name" value="UPF0235 PROTEIN C15ORF40"/>
    <property type="match status" value="1"/>
</dbReference>
<dbReference type="EMBL" id="CAJFCW020000002">
    <property type="protein sequence ID" value="CAG9091648.1"/>
    <property type="molecule type" value="Genomic_DNA"/>
</dbReference>
<evidence type="ECO:0000256" key="1">
    <source>
        <dbReference type="ARBA" id="ARBA00010364"/>
    </source>
</evidence>
<comment type="caution">
    <text evidence="2">The sequence shown here is derived from an EMBL/GenBank/DDBJ whole genome shotgun (WGS) entry which is preliminary data.</text>
</comment>
<proteinExistence type="inferred from homology"/>
<dbReference type="SUPFAM" id="SSF69786">
    <property type="entry name" value="YggU-like"/>
    <property type="match status" value="1"/>
</dbReference>
<gene>
    <name evidence="2" type="ORF">BOKJ2_LOCUS3266</name>
</gene>
<dbReference type="EMBL" id="CAJFDH010000002">
    <property type="protein sequence ID" value="CAD5210582.1"/>
    <property type="molecule type" value="Genomic_DNA"/>
</dbReference>
<sequence length="104" mass="11468">MSSKTGKKPNGKEEKKEVVVQQDEAVSLTKDGEILLRVHAKPGAKQTLITDLSPEAIGVALAAPPRDGQANEELLRGMMEFLGLRKNEISFQKVKVPKVETRCW</sequence>
<dbReference type="SMART" id="SM01152">
    <property type="entry name" value="DUF167"/>
    <property type="match status" value="1"/>
</dbReference>
<protein>
    <submittedName>
        <fullName evidence="2">Uncharacterized protein</fullName>
    </submittedName>
</protein>
<dbReference type="Gene3D" id="3.30.1200.10">
    <property type="entry name" value="YggU-like"/>
    <property type="match status" value="1"/>
</dbReference>
<dbReference type="OrthoDB" id="244097at2759"/>
<dbReference type="PANTHER" id="PTHR13420">
    <property type="entry name" value="UPF0235 PROTEIN C15ORF40"/>
    <property type="match status" value="1"/>
</dbReference>
<dbReference type="InterPro" id="IPR036591">
    <property type="entry name" value="YggU-like_sf"/>
</dbReference>
<name>A0A811K5G5_9BILA</name>
<dbReference type="Proteomes" id="UP000783686">
    <property type="component" value="Unassembled WGS sequence"/>
</dbReference>
<accession>A0A811K5G5</accession>
<reference evidence="2" key="1">
    <citation type="submission" date="2020-09" db="EMBL/GenBank/DDBJ databases">
        <authorList>
            <person name="Kikuchi T."/>
        </authorList>
    </citation>
    <scope>NUCLEOTIDE SEQUENCE</scope>
    <source>
        <strain evidence="2">SH1</strain>
    </source>
</reference>
<organism evidence="2 3">
    <name type="scientific">Bursaphelenchus okinawaensis</name>
    <dbReference type="NCBI Taxonomy" id="465554"/>
    <lineage>
        <taxon>Eukaryota</taxon>
        <taxon>Metazoa</taxon>
        <taxon>Ecdysozoa</taxon>
        <taxon>Nematoda</taxon>
        <taxon>Chromadorea</taxon>
        <taxon>Rhabditida</taxon>
        <taxon>Tylenchina</taxon>
        <taxon>Tylenchomorpha</taxon>
        <taxon>Aphelenchoidea</taxon>
        <taxon>Aphelenchoididae</taxon>
        <taxon>Bursaphelenchus</taxon>
    </lineage>
</organism>
<dbReference type="AlphaFoldDB" id="A0A811K5G5"/>
<dbReference type="NCBIfam" id="TIGR00251">
    <property type="entry name" value="DUF167 family protein"/>
    <property type="match status" value="1"/>
</dbReference>
<dbReference type="InterPro" id="IPR003746">
    <property type="entry name" value="DUF167"/>
</dbReference>
<dbReference type="GO" id="GO:0005737">
    <property type="term" value="C:cytoplasm"/>
    <property type="evidence" value="ECO:0007669"/>
    <property type="project" value="TreeGrafter"/>
</dbReference>
<comment type="similarity">
    <text evidence="1">Belongs to the UPF0235 family.</text>
</comment>